<evidence type="ECO:0000256" key="1">
    <source>
        <dbReference type="ARBA" id="ARBA00011073"/>
    </source>
</evidence>
<keyword evidence="2" id="KW-0732">Signal</keyword>
<evidence type="ECO:0000256" key="2">
    <source>
        <dbReference type="ARBA" id="ARBA00022729"/>
    </source>
</evidence>
<keyword evidence="4" id="KW-1185">Reference proteome</keyword>
<comment type="caution">
    <text evidence="3">The sequence shown here is derived from an EMBL/GenBank/DDBJ whole genome shotgun (WGS) entry which is preliminary data.</text>
</comment>
<dbReference type="Gene3D" id="3.40.50.200">
    <property type="entry name" value="Peptidase S8/S53 domain"/>
    <property type="match status" value="1"/>
</dbReference>
<evidence type="ECO:0000313" key="4">
    <source>
        <dbReference type="Proteomes" id="UP001054252"/>
    </source>
</evidence>
<gene>
    <name evidence="3" type="ORF">SLEP1_g32020</name>
</gene>
<dbReference type="Gene3D" id="3.50.30.30">
    <property type="match status" value="1"/>
</dbReference>
<dbReference type="InterPro" id="IPR045051">
    <property type="entry name" value="SBT"/>
</dbReference>
<reference evidence="3 4" key="1">
    <citation type="journal article" date="2021" name="Commun. Biol.">
        <title>The genome of Shorea leprosula (Dipterocarpaceae) highlights the ecological relevance of drought in aseasonal tropical rainforests.</title>
        <authorList>
            <person name="Ng K.K.S."/>
            <person name="Kobayashi M.J."/>
            <person name="Fawcett J.A."/>
            <person name="Hatakeyama M."/>
            <person name="Paape T."/>
            <person name="Ng C.H."/>
            <person name="Ang C.C."/>
            <person name="Tnah L.H."/>
            <person name="Lee C.T."/>
            <person name="Nishiyama T."/>
            <person name="Sese J."/>
            <person name="O'Brien M.J."/>
            <person name="Copetti D."/>
            <person name="Mohd Noor M.I."/>
            <person name="Ong R.C."/>
            <person name="Putra M."/>
            <person name="Sireger I.Z."/>
            <person name="Indrioko S."/>
            <person name="Kosugi Y."/>
            <person name="Izuno A."/>
            <person name="Isagi Y."/>
            <person name="Lee S.L."/>
            <person name="Shimizu K.K."/>
        </authorList>
    </citation>
    <scope>NUCLEOTIDE SEQUENCE [LARGE SCALE GENOMIC DNA]</scope>
    <source>
        <strain evidence="3">214</strain>
    </source>
</reference>
<dbReference type="Proteomes" id="UP001054252">
    <property type="component" value="Unassembled WGS sequence"/>
</dbReference>
<evidence type="ECO:0000313" key="3">
    <source>
        <dbReference type="EMBL" id="GKV22128.1"/>
    </source>
</evidence>
<accession>A0AAV5KBZ8</accession>
<protein>
    <submittedName>
        <fullName evidence="3">Uncharacterized protein</fullName>
    </submittedName>
</protein>
<comment type="similarity">
    <text evidence="1">Belongs to the peptidase S8 family.</text>
</comment>
<dbReference type="InterPro" id="IPR036852">
    <property type="entry name" value="Peptidase_S8/S53_dom_sf"/>
</dbReference>
<dbReference type="EMBL" id="BPVZ01000059">
    <property type="protein sequence ID" value="GKV22128.1"/>
    <property type="molecule type" value="Genomic_DNA"/>
</dbReference>
<sequence>MRSLESSTPYPYLIAGLAITANQKFSHYLETEPTAAATMIFRGSKVGVNPAHVVASFSARGPNIIAVNVLKPDLIAPGVNILAAWPNLSPSKLPEDPRRTKFNIISGNFDGERFGQAAKMFTPGAIKSGFKTFTAMILGPRAEKLATTCAS</sequence>
<organism evidence="3 4">
    <name type="scientific">Rubroshorea leprosula</name>
    <dbReference type="NCBI Taxonomy" id="152421"/>
    <lineage>
        <taxon>Eukaryota</taxon>
        <taxon>Viridiplantae</taxon>
        <taxon>Streptophyta</taxon>
        <taxon>Embryophyta</taxon>
        <taxon>Tracheophyta</taxon>
        <taxon>Spermatophyta</taxon>
        <taxon>Magnoliopsida</taxon>
        <taxon>eudicotyledons</taxon>
        <taxon>Gunneridae</taxon>
        <taxon>Pentapetalae</taxon>
        <taxon>rosids</taxon>
        <taxon>malvids</taxon>
        <taxon>Malvales</taxon>
        <taxon>Dipterocarpaceae</taxon>
        <taxon>Rubroshorea</taxon>
    </lineage>
</organism>
<dbReference type="PANTHER" id="PTHR10795">
    <property type="entry name" value="PROPROTEIN CONVERTASE SUBTILISIN/KEXIN"/>
    <property type="match status" value="1"/>
</dbReference>
<dbReference type="AlphaFoldDB" id="A0AAV5KBZ8"/>
<proteinExistence type="inferred from homology"/>
<dbReference type="SUPFAM" id="SSF52743">
    <property type="entry name" value="Subtilisin-like"/>
    <property type="match status" value="1"/>
</dbReference>
<dbReference type="GO" id="GO:0004252">
    <property type="term" value="F:serine-type endopeptidase activity"/>
    <property type="evidence" value="ECO:0007669"/>
    <property type="project" value="InterPro"/>
</dbReference>
<dbReference type="GO" id="GO:0006508">
    <property type="term" value="P:proteolysis"/>
    <property type="evidence" value="ECO:0007669"/>
    <property type="project" value="InterPro"/>
</dbReference>
<name>A0AAV5KBZ8_9ROSI</name>